<proteinExistence type="predicted"/>
<accession>A0ABR1BTN4</accession>
<organism evidence="2 3">
    <name type="scientific">Necator americanus</name>
    <name type="common">Human hookworm</name>
    <dbReference type="NCBI Taxonomy" id="51031"/>
    <lineage>
        <taxon>Eukaryota</taxon>
        <taxon>Metazoa</taxon>
        <taxon>Ecdysozoa</taxon>
        <taxon>Nematoda</taxon>
        <taxon>Chromadorea</taxon>
        <taxon>Rhabditida</taxon>
        <taxon>Rhabditina</taxon>
        <taxon>Rhabditomorpha</taxon>
        <taxon>Strongyloidea</taxon>
        <taxon>Ancylostomatidae</taxon>
        <taxon>Bunostominae</taxon>
        <taxon>Necator</taxon>
    </lineage>
</organism>
<evidence type="ECO:0000256" key="1">
    <source>
        <dbReference type="SAM" id="Phobius"/>
    </source>
</evidence>
<keyword evidence="3" id="KW-1185">Reference proteome</keyword>
<evidence type="ECO:0000313" key="3">
    <source>
        <dbReference type="Proteomes" id="UP001303046"/>
    </source>
</evidence>
<evidence type="ECO:0000313" key="2">
    <source>
        <dbReference type="EMBL" id="KAK6729121.1"/>
    </source>
</evidence>
<reference evidence="2 3" key="1">
    <citation type="submission" date="2023-08" db="EMBL/GenBank/DDBJ databases">
        <title>A Necator americanus chromosomal reference genome.</title>
        <authorList>
            <person name="Ilik V."/>
            <person name="Petrzelkova K.J."/>
            <person name="Pardy F."/>
            <person name="Fuh T."/>
            <person name="Niatou-Singa F.S."/>
            <person name="Gouil Q."/>
            <person name="Baker L."/>
            <person name="Ritchie M.E."/>
            <person name="Jex A.R."/>
            <person name="Gazzola D."/>
            <person name="Li H."/>
            <person name="Toshio Fujiwara R."/>
            <person name="Zhan B."/>
            <person name="Aroian R.V."/>
            <person name="Pafco B."/>
            <person name="Schwarz E.M."/>
        </authorList>
    </citation>
    <scope>NUCLEOTIDE SEQUENCE [LARGE SCALE GENOMIC DNA]</scope>
    <source>
        <strain evidence="2 3">Aroian</strain>
        <tissue evidence="2">Whole animal</tissue>
    </source>
</reference>
<keyword evidence="1" id="KW-0472">Membrane</keyword>
<protein>
    <submittedName>
        <fullName evidence="2">Uncharacterized protein</fullName>
    </submittedName>
</protein>
<name>A0ABR1BTN4_NECAM</name>
<keyword evidence="1" id="KW-0812">Transmembrane</keyword>
<dbReference type="EMBL" id="JAVFWL010000001">
    <property type="protein sequence ID" value="KAK6729121.1"/>
    <property type="molecule type" value="Genomic_DNA"/>
</dbReference>
<dbReference type="Proteomes" id="UP001303046">
    <property type="component" value="Unassembled WGS sequence"/>
</dbReference>
<sequence length="236" mass="25697">MKRVVAQVAALEAALKEIAFGDEILPEINVICWRTADQDALSSTICTGYLSSTCDWHRPTSSLNSNQQGSNCEPPHNPRSSKIPSAYVRVVFHCVSDRSAIDLCAEGPTLNSSFALETNSYVVPSSNTKRQLIAMYNELLGWIHRGFLGTIQSTIPTAPCKIPIQGYAEFPAQKEPPRRIASLTTSTRPTPRVRGPLLSLAMISLTFTASVTTGVMAAVRVAGYVEQRCIIDEPDT</sequence>
<keyword evidence="1" id="KW-1133">Transmembrane helix</keyword>
<comment type="caution">
    <text evidence="2">The sequence shown here is derived from an EMBL/GenBank/DDBJ whole genome shotgun (WGS) entry which is preliminary data.</text>
</comment>
<gene>
    <name evidence="2" type="primary">Necator_chrI.g2397</name>
    <name evidence="2" type="ORF">RB195_006270</name>
</gene>
<feature type="transmembrane region" description="Helical" evidence="1">
    <location>
        <begin position="197"/>
        <end position="219"/>
    </location>
</feature>